<organism evidence="1 2">
    <name type="scientific">Rhodovulum adriaticum</name>
    <name type="common">Rhodopseudomonas adriatica</name>
    <dbReference type="NCBI Taxonomy" id="35804"/>
    <lineage>
        <taxon>Bacteria</taxon>
        <taxon>Pseudomonadati</taxon>
        <taxon>Pseudomonadota</taxon>
        <taxon>Alphaproteobacteria</taxon>
        <taxon>Rhodobacterales</taxon>
        <taxon>Paracoccaceae</taxon>
        <taxon>Rhodovulum</taxon>
    </lineage>
</organism>
<dbReference type="EMBL" id="SLXL01000004">
    <property type="protein sequence ID" value="TCP23148.1"/>
    <property type="molecule type" value="Genomic_DNA"/>
</dbReference>
<dbReference type="AlphaFoldDB" id="A0A4R2NP82"/>
<sequence length="63" mass="6720">MSPDDLTMQIVAFTSQCGHGADPAKAAQARGWIDEAGRPTKDGQALIAALREQSRYGAYRLVG</sequence>
<dbReference type="RefSeq" id="WP_132602141.1">
    <property type="nucleotide sequence ID" value="NZ_NRRP01000002.1"/>
</dbReference>
<accession>A0A4R2NP82</accession>
<evidence type="ECO:0000313" key="1">
    <source>
        <dbReference type="EMBL" id="TCP23148.1"/>
    </source>
</evidence>
<keyword evidence="2" id="KW-1185">Reference proteome</keyword>
<proteinExistence type="predicted"/>
<gene>
    <name evidence="1" type="ORF">EV656_104119</name>
</gene>
<protein>
    <submittedName>
        <fullName evidence="1">Uncharacterized protein</fullName>
    </submittedName>
</protein>
<dbReference type="Proteomes" id="UP000295733">
    <property type="component" value="Unassembled WGS sequence"/>
</dbReference>
<comment type="caution">
    <text evidence="1">The sequence shown here is derived from an EMBL/GenBank/DDBJ whole genome shotgun (WGS) entry which is preliminary data.</text>
</comment>
<dbReference type="OrthoDB" id="7871601at2"/>
<reference evidence="1 2" key="1">
    <citation type="submission" date="2019-03" db="EMBL/GenBank/DDBJ databases">
        <title>Genomic Encyclopedia of Type Strains, Phase IV (KMG-IV): sequencing the most valuable type-strain genomes for metagenomic binning, comparative biology and taxonomic classification.</title>
        <authorList>
            <person name="Goeker M."/>
        </authorList>
    </citation>
    <scope>NUCLEOTIDE SEQUENCE [LARGE SCALE GENOMIC DNA]</scope>
    <source>
        <strain evidence="1 2">DSM 2781</strain>
    </source>
</reference>
<name>A0A4R2NP82_RHOAD</name>
<evidence type="ECO:0000313" key="2">
    <source>
        <dbReference type="Proteomes" id="UP000295733"/>
    </source>
</evidence>